<evidence type="ECO:0000256" key="1">
    <source>
        <dbReference type="ARBA" id="ARBA00022603"/>
    </source>
</evidence>
<gene>
    <name evidence="5" type="ORF">WJX74_009621</name>
</gene>
<dbReference type="PANTHER" id="PTHR10509:SF14">
    <property type="entry name" value="CAFFEOYL-COA O-METHYLTRANSFERASE 3-RELATED"/>
    <property type="match status" value="1"/>
</dbReference>
<dbReference type="PANTHER" id="PTHR10509">
    <property type="entry name" value="O-METHYLTRANSFERASE-RELATED"/>
    <property type="match status" value="1"/>
</dbReference>
<keyword evidence="3" id="KW-0949">S-adenosyl-L-methionine</keyword>
<evidence type="ECO:0000256" key="3">
    <source>
        <dbReference type="ARBA" id="ARBA00022691"/>
    </source>
</evidence>
<accession>A0AAW1QVE4</accession>
<dbReference type="InterPro" id="IPR050362">
    <property type="entry name" value="Cation-dep_OMT"/>
</dbReference>
<evidence type="ECO:0000256" key="4">
    <source>
        <dbReference type="ARBA" id="ARBA00023453"/>
    </source>
</evidence>
<dbReference type="CDD" id="cd02440">
    <property type="entry name" value="AdoMet_MTases"/>
    <property type="match status" value="1"/>
</dbReference>
<dbReference type="InterPro" id="IPR002935">
    <property type="entry name" value="SAM_O-MeTrfase"/>
</dbReference>
<sequence>MFGPLAGRVHLPGLSRTWHPGRATRLTAQIRCCSSRPEPALGPAKAAAHSAILQRYIEDHNTEQQVISKLRAETKKAFPKNGARLMVTVEQSTFLTWLVSSLQVKQAVEVGTFTGLSALAIAQALPEDGRLVTCEIDARPAALAAQAWTEAGVAPKVDLRMGPAAETLDKLLAAGECEAFDFAFLDGNKRMYWDYFQQLLRLVRPGGVIVADNVLWYGRVADAEDQDKRTIALRDFNDRLVACTAVTTSIVPIGDGLALCRKL</sequence>
<evidence type="ECO:0000313" key="6">
    <source>
        <dbReference type="Proteomes" id="UP001438707"/>
    </source>
</evidence>
<dbReference type="GO" id="GO:0032259">
    <property type="term" value="P:methylation"/>
    <property type="evidence" value="ECO:0007669"/>
    <property type="project" value="UniProtKB-KW"/>
</dbReference>
<protein>
    <recommendedName>
        <fullName evidence="7">Caffeoyl-CoA O-methyltransferase</fullName>
    </recommendedName>
</protein>
<dbReference type="GO" id="GO:0008757">
    <property type="term" value="F:S-adenosylmethionine-dependent methyltransferase activity"/>
    <property type="evidence" value="ECO:0007669"/>
    <property type="project" value="TreeGrafter"/>
</dbReference>
<dbReference type="SUPFAM" id="SSF53335">
    <property type="entry name" value="S-adenosyl-L-methionine-dependent methyltransferases"/>
    <property type="match status" value="1"/>
</dbReference>
<dbReference type="Pfam" id="PF01596">
    <property type="entry name" value="Methyltransf_3"/>
    <property type="match status" value="1"/>
</dbReference>
<keyword evidence="6" id="KW-1185">Reference proteome</keyword>
<dbReference type="InterPro" id="IPR029063">
    <property type="entry name" value="SAM-dependent_MTases_sf"/>
</dbReference>
<organism evidence="5 6">
    <name type="scientific">Apatococcus lobatus</name>
    <dbReference type="NCBI Taxonomy" id="904363"/>
    <lineage>
        <taxon>Eukaryota</taxon>
        <taxon>Viridiplantae</taxon>
        <taxon>Chlorophyta</taxon>
        <taxon>core chlorophytes</taxon>
        <taxon>Trebouxiophyceae</taxon>
        <taxon>Chlorellales</taxon>
        <taxon>Chlorellaceae</taxon>
        <taxon>Apatococcus</taxon>
    </lineage>
</organism>
<comment type="similarity">
    <text evidence="4">Belongs to the class I-like SAM-binding methyltransferase superfamily. Cation-dependent O-methyltransferase family.</text>
</comment>
<dbReference type="GO" id="GO:0008171">
    <property type="term" value="F:O-methyltransferase activity"/>
    <property type="evidence" value="ECO:0007669"/>
    <property type="project" value="InterPro"/>
</dbReference>
<dbReference type="Gene3D" id="3.40.50.150">
    <property type="entry name" value="Vaccinia Virus protein VP39"/>
    <property type="match status" value="1"/>
</dbReference>
<dbReference type="Proteomes" id="UP001438707">
    <property type="component" value="Unassembled WGS sequence"/>
</dbReference>
<name>A0AAW1QVE4_9CHLO</name>
<evidence type="ECO:0000313" key="5">
    <source>
        <dbReference type="EMBL" id="KAK9825107.1"/>
    </source>
</evidence>
<comment type="caution">
    <text evidence="5">The sequence shown here is derived from an EMBL/GenBank/DDBJ whole genome shotgun (WGS) entry which is preliminary data.</text>
</comment>
<keyword evidence="2" id="KW-0808">Transferase</keyword>
<evidence type="ECO:0000256" key="2">
    <source>
        <dbReference type="ARBA" id="ARBA00022679"/>
    </source>
</evidence>
<reference evidence="5 6" key="1">
    <citation type="journal article" date="2024" name="Nat. Commun.">
        <title>Phylogenomics reveals the evolutionary origins of lichenization in chlorophyte algae.</title>
        <authorList>
            <person name="Puginier C."/>
            <person name="Libourel C."/>
            <person name="Otte J."/>
            <person name="Skaloud P."/>
            <person name="Haon M."/>
            <person name="Grisel S."/>
            <person name="Petersen M."/>
            <person name="Berrin J.G."/>
            <person name="Delaux P.M."/>
            <person name="Dal Grande F."/>
            <person name="Keller J."/>
        </authorList>
    </citation>
    <scope>NUCLEOTIDE SEQUENCE [LARGE SCALE GENOMIC DNA]</scope>
    <source>
        <strain evidence="5 6">SAG 2145</strain>
    </source>
</reference>
<dbReference type="PROSITE" id="PS51682">
    <property type="entry name" value="SAM_OMT_I"/>
    <property type="match status" value="1"/>
</dbReference>
<dbReference type="EMBL" id="JALJOS010000026">
    <property type="protein sequence ID" value="KAK9825107.1"/>
    <property type="molecule type" value="Genomic_DNA"/>
</dbReference>
<proteinExistence type="inferred from homology"/>
<keyword evidence="1" id="KW-0489">Methyltransferase</keyword>
<evidence type="ECO:0008006" key="7">
    <source>
        <dbReference type="Google" id="ProtNLM"/>
    </source>
</evidence>
<dbReference type="AlphaFoldDB" id="A0AAW1QVE4"/>